<sequence length="76" mass="7196">MHTTFTRLAAGSFVTALVLTAGVTVGAGATPDTPAHRLVTGPGQDLLSKPQVLLGGAGGGGGGGGGGAGSLHRTME</sequence>
<dbReference type="RefSeq" id="WP_022921648.1">
    <property type="nucleotide sequence ID" value="NZ_BMLB01000005.1"/>
</dbReference>
<comment type="caution">
    <text evidence="3">The sequence shown here is derived from an EMBL/GenBank/DDBJ whole genome shotgun (WGS) entry which is preliminary data.</text>
</comment>
<feature type="chain" id="PRO_5045629483" evidence="2">
    <location>
        <begin position="22"/>
        <end position="76"/>
    </location>
</feature>
<accession>A0ABQ2FAC4</accession>
<evidence type="ECO:0000313" key="4">
    <source>
        <dbReference type="Proteomes" id="UP000662111"/>
    </source>
</evidence>
<evidence type="ECO:0000313" key="3">
    <source>
        <dbReference type="EMBL" id="GGK76295.1"/>
    </source>
</evidence>
<name>A0ABQ2FAC4_9MICO</name>
<keyword evidence="2" id="KW-0732">Signal</keyword>
<protein>
    <submittedName>
        <fullName evidence="3">Uncharacterized protein</fullName>
    </submittedName>
</protein>
<evidence type="ECO:0000256" key="1">
    <source>
        <dbReference type="SAM" id="MobiDB-lite"/>
    </source>
</evidence>
<keyword evidence="4" id="KW-1185">Reference proteome</keyword>
<dbReference type="EMBL" id="BMLB01000005">
    <property type="protein sequence ID" value="GGK76295.1"/>
    <property type="molecule type" value="Genomic_DNA"/>
</dbReference>
<organism evidence="3 4">
    <name type="scientific">Ornithinimicrobium pekingense</name>
    <dbReference type="NCBI Taxonomy" id="384677"/>
    <lineage>
        <taxon>Bacteria</taxon>
        <taxon>Bacillati</taxon>
        <taxon>Actinomycetota</taxon>
        <taxon>Actinomycetes</taxon>
        <taxon>Micrococcales</taxon>
        <taxon>Ornithinimicrobiaceae</taxon>
        <taxon>Ornithinimicrobium</taxon>
    </lineage>
</organism>
<proteinExistence type="predicted"/>
<feature type="region of interest" description="Disordered" evidence="1">
    <location>
        <begin position="54"/>
        <end position="76"/>
    </location>
</feature>
<dbReference type="Proteomes" id="UP000662111">
    <property type="component" value="Unassembled WGS sequence"/>
</dbReference>
<feature type="signal peptide" evidence="2">
    <location>
        <begin position="1"/>
        <end position="21"/>
    </location>
</feature>
<gene>
    <name evidence="3" type="ORF">GCM10011509_26120</name>
</gene>
<feature type="compositionally biased region" description="Gly residues" evidence="1">
    <location>
        <begin position="55"/>
        <end position="69"/>
    </location>
</feature>
<reference evidence="4" key="1">
    <citation type="journal article" date="2019" name="Int. J. Syst. Evol. Microbiol.">
        <title>The Global Catalogue of Microorganisms (GCM) 10K type strain sequencing project: providing services to taxonomists for standard genome sequencing and annotation.</title>
        <authorList>
            <consortium name="The Broad Institute Genomics Platform"/>
            <consortium name="The Broad Institute Genome Sequencing Center for Infectious Disease"/>
            <person name="Wu L."/>
            <person name="Ma J."/>
        </authorList>
    </citation>
    <scope>NUCLEOTIDE SEQUENCE [LARGE SCALE GENOMIC DNA]</scope>
    <source>
        <strain evidence="4">CGMCC 1.5362</strain>
    </source>
</reference>
<evidence type="ECO:0000256" key="2">
    <source>
        <dbReference type="SAM" id="SignalP"/>
    </source>
</evidence>